<dbReference type="InterPro" id="IPR003598">
    <property type="entry name" value="Ig_sub2"/>
</dbReference>
<dbReference type="InterPro" id="IPR003599">
    <property type="entry name" value="Ig_sub"/>
</dbReference>
<reference evidence="2" key="3">
    <citation type="submission" date="2025-09" db="UniProtKB">
        <authorList>
            <consortium name="Ensembl"/>
        </authorList>
    </citation>
    <scope>IDENTIFICATION</scope>
</reference>
<protein>
    <recommendedName>
        <fullName evidence="1">Ig-like domain-containing protein</fullName>
    </recommendedName>
</protein>
<name>H3CLD6_TETNG</name>
<evidence type="ECO:0000313" key="2">
    <source>
        <dbReference type="Ensembl" id="ENSTNIP00000009065.1"/>
    </source>
</evidence>
<organism evidence="2 3">
    <name type="scientific">Tetraodon nigroviridis</name>
    <name type="common">Spotted green pufferfish</name>
    <name type="synonym">Chelonodon nigroviridis</name>
    <dbReference type="NCBI Taxonomy" id="99883"/>
    <lineage>
        <taxon>Eukaryota</taxon>
        <taxon>Metazoa</taxon>
        <taxon>Chordata</taxon>
        <taxon>Craniata</taxon>
        <taxon>Vertebrata</taxon>
        <taxon>Euteleostomi</taxon>
        <taxon>Actinopterygii</taxon>
        <taxon>Neopterygii</taxon>
        <taxon>Teleostei</taxon>
        <taxon>Neoteleostei</taxon>
        <taxon>Acanthomorphata</taxon>
        <taxon>Eupercaria</taxon>
        <taxon>Tetraodontiformes</taxon>
        <taxon>Tetradontoidea</taxon>
        <taxon>Tetraodontidae</taxon>
        <taxon>Tetraodon</taxon>
    </lineage>
</organism>
<dbReference type="Proteomes" id="UP000007303">
    <property type="component" value="Unassembled WGS sequence"/>
</dbReference>
<evidence type="ECO:0000313" key="3">
    <source>
        <dbReference type="Proteomes" id="UP000007303"/>
    </source>
</evidence>
<accession>H3CLD6</accession>
<proteinExistence type="predicted"/>
<dbReference type="SUPFAM" id="SSF48726">
    <property type="entry name" value="Immunoglobulin"/>
    <property type="match status" value="1"/>
</dbReference>
<dbReference type="InterPro" id="IPR013783">
    <property type="entry name" value="Ig-like_fold"/>
</dbReference>
<dbReference type="CDD" id="cd00096">
    <property type="entry name" value="Ig"/>
    <property type="match status" value="1"/>
</dbReference>
<evidence type="ECO:0000259" key="1">
    <source>
        <dbReference type="PROSITE" id="PS50835"/>
    </source>
</evidence>
<sequence>MAKISLTVTGNRNSRPEQESCRADVCQTQRELVLQSTDATGRYSCALSGHQRFRSPPVYGPKSCSVSASPSAEVEQNSSVTLSCSSDANPAANYSWFKDGEKTPKSSEQNFTITNVRAEDAGNYFCLVWNLLGHSQSTVEVTVVTGTFAFPR</sequence>
<feature type="domain" description="Ig-like" evidence="1">
    <location>
        <begin position="61"/>
        <end position="144"/>
    </location>
</feature>
<dbReference type="SMART" id="SM00409">
    <property type="entry name" value="IG"/>
    <property type="match status" value="1"/>
</dbReference>
<dbReference type="Gene3D" id="2.60.40.10">
    <property type="entry name" value="Immunoglobulins"/>
    <property type="match status" value="1"/>
</dbReference>
<dbReference type="InParanoid" id="H3CLD6"/>
<dbReference type="PROSITE" id="PS50835">
    <property type="entry name" value="IG_LIKE"/>
    <property type="match status" value="1"/>
</dbReference>
<dbReference type="InterPro" id="IPR036179">
    <property type="entry name" value="Ig-like_dom_sf"/>
</dbReference>
<dbReference type="HOGENOM" id="CLU_1721808_0_0_1"/>
<reference evidence="3" key="1">
    <citation type="journal article" date="2004" name="Nature">
        <title>Genome duplication in the teleost fish Tetraodon nigroviridis reveals the early vertebrate proto-karyotype.</title>
        <authorList>
            <person name="Jaillon O."/>
            <person name="Aury J.-M."/>
            <person name="Brunet F."/>
            <person name="Petit J.-L."/>
            <person name="Stange-Thomann N."/>
            <person name="Mauceli E."/>
            <person name="Bouneau L."/>
            <person name="Fischer C."/>
            <person name="Ozouf-Costaz C."/>
            <person name="Bernot A."/>
            <person name="Nicaud S."/>
            <person name="Jaffe D."/>
            <person name="Fisher S."/>
            <person name="Lutfalla G."/>
            <person name="Dossat C."/>
            <person name="Segurens B."/>
            <person name="Dasilva C."/>
            <person name="Salanoubat M."/>
            <person name="Levy M."/>
            <person name="Boudet N."/>
            <person name="Castellano S."/>
            <person name="Anthouard V."/>
            <person name="Jubin C."/>
            <person name="Castelli V."/>
            <person name="Katinka M."/>
            <person name="Vacherie B."/>
            <person name="Biemont C."/>
            <person name="Skalli Z."/>
            <person name="Cattolico L."/>
            <person name="Poulain J."/>
            <person name="De Berardinis V."/>
            <person name="Cruaud C."/>
            <person name="Duprat S."/>
            <person name="Brottier P."/>
            <person name="Coutanceau J.-P."/>
            <person name="Gouzy J."/>
            <person name="Parra G."/>
            <person name="Lardier G."/>
            <person name="Chapple C."/>
            <person name="McKernan K.J."/>
            <person name="McEwan P."/>
            <person name="Bosak S."/>
            <person name="Kellis M."/>
            <person name="Volff J.-N."/>
            <person name="Guigo R."/>
            <person name="Zody M.C."/>
            <person name="Mesirov J."/>
            <person name="Lindblad-Toh K."/>
            <person name="Birren B."/>
            <person name="Nusbaum C."/>
            <person name="Kahn D."/>
            <person name="Robinson-Rechavi M."/>
            <person name="Laudet V."/>
            <person name="Schachter V."/>
            <person name="Quetier F."/>
            <person name="Saurin W."/>
            <person name="Scarpelli C."/>
            <person name="Wincker P."/>
            <person name="Lander E.S."/>
            <person name="Weissenbach J."/>
            <person name="Roest Crollius H."/>
        </authorList>
    </citation>
    <scope>NUCLEOTIDE SEQUENCE [LARGE SCALE GENOMIC DNA]</scope>
</reference>
<dbReference type="GeneTree" id="ENSGT00940000169068"/>
<dbReference type="AlphaFoldDB" id="H3CLD6"/>
<dbReference type="PANTHER" id="PTHR46013:SF4">
    <property type="entry name" value="B-CELL RECEPTOR CD22-RELATED"/>
    <property type="match status" value="1"/>
</dbReference>
<reference evidence="2" key="2">
    <citation type="submission" date="2025-08" db="UniProtKB">
        <authorList>
            <consortium name="Ensembl"/>
        </authorList>
    </citation>
    <scope>IDENTIFICATION</scope>
</reference>
<keyword evidence="3" id="KW-1185">Reference proteome</keyword>
<dbReference type="SMART" id="SM00408">
    <property type="entry name" value="IGc2"/>
    <property type="match status" value="1"/>
</dbReference>
<dbReference type="Pfam" id="PF13895">
    <property type="entry name" value="Ig_2"/>
    <property type="match status" value="1"/>
</dbReference>
<dbReference type="InterPro" id="IPR007110">
    <property type="entry name" value="Ig-like_dom"/>
</dbReference>
<dbReference type="PANTHER" id="PTHR46013">
    <property type="entry name" value="VASCULAR CELL ADHESION MOLECULE 1"/>
    <property type="match status" value="1"/>
</dbReference>
<dbReference type="Ensembl" id="ENSTNIT00000009236.1">
    <property type="protein sequence ID" value="ENSTNIP00000009065.1"/>
    <property type="gene ID" value="ENSTNIG00000006305.1"/>
</dbReference>
<dbReference type="OMA" id="ERHTSIH"/>